<evidence type="ECO:0000313" key="6">
    <source>
        <dbReference type="EMBL" id="GAA0871665.1"/>
    </source>
</evidence>
<dbReference type="EMBL" id="BAAAFG010000005">
    <property type="protein sequence ID" value="GAA0871665.1"/>
    <property type="molecule type" value="Genomic_DNA"/>
</dbReference>
<dbReference type="SUPFAM" id="SSF144083">
    <property type="entry name" value="Magnesium transport protein CorA, transmembrane region"/>
    <property type="match status" value="1"/>
</dbReference>
<feature type="transmembrane region" description="Helical" evidence="5">
    <location>
        <begin position="7"/>
        <end position="24"/>
    </location>
</feature>
<reference evidence="7" key="1">
    <citation type="journal article" date="2019" name="Int. J. Syst. Evol. Microbiol.">
        <title>The Global Catalogue of Microorganisms (GCM) 10K type strain sequencing project: providing services to taxonomists for standard genome sequencing and annotation.</title>
        <authorList>
            <consortium name="The Broad Institute Genomics Platform"/>
            <consortium name="The Broad Institute Genome Sequencing Center for Infectious Disease"/>
            <person name="Wu L."/>
            <person name="Ma J."/>
        </authorList>
    </citation>
    <scope>NUCLEOTIDE SEQUENCE [LARGE SCALE GENOMIC DNA]</scope>
    <source>
        <strain evidence="7">JCM 16082</strain>
    </source>
</reference>
<comment type="caution">
    <text evidence="6">The sequence shown here is derived from an EMBL/GenBank/DDBJ whole genome shotgun (WGS) entry which is preliminary data.</text>
</comment>
<gene>
    <name evidence="6" type="ORF">GCM10009117_08110</name>
</gene>
<keyword evidence="7" id="KW-1185">Reference proteome</keyword>
<dbReference type="Proteomes" id="UP001500507">
    <property type="component" value="Unassembled WGS sequence"/>
</dbReference>
<dbReference type="InterPro" id="IPR045863">
    <property type="entry name" value="CorA_TM1_TM2"/>
</dbReference>
<keyword evidence="3 5" id="KW-1133">Transmembrane helix</keyword>
<organism evidence="6 7">
    <name type="scientific">Gangjinia marincola</name>
    <dbReference type="NCBI Taxonomy" id="578463"/>
    <lineage>
        <taxon>Bacteria</taxon>
        <taxon>Pseudomonadati</taxon>
        <taxon>Bacteroidota</taxon>
        <taxon>Flavobacteriia</taxon>
        <taxon>Flavobacteriales</taxon>
        <taxon>Flavobacteriaceae</taxon>
        <taxon>Gangjinia</taxon>
    </lineage>
</organism>
<feature type="transmembrane region" description="Helical" evidence="5">
    <location>
        <begin position="36"/>
        <end position="52"/>
    </location>
</feature>
<evidence type="ECO:0000256" key="5">
    <source>
        <dbReference type="SAM" id="Phobius"/>
    </source>
</evidence>
<evidence type="ECO:0000256" key="1">
    <source>
        <dbReference type="ARBA" id="ARBA00004141"/>
    </source>
</evidence>
<evidence type="ECO:0000313" key="7">
    <source>
        <dbReference type="Proteomes" id="UP001500507"/>
    </source>
</evidence>
<keyword evidence="4 5" id="KW-0472">Membrane</keyword>
<keyword evidence="2 5" id="KW-0812">Transmembrane</keyword>
<sequence length="60" mass="7014">MKISPKALGFVATLFLVYGLYGMNFSDLSTQENYKSYVFFGIFIILLFTIIHQERKQKNE</sequence>
<protein>
    <submittedName>
        <fullName evidence="6">Uncharacterized protein</fullName>
    </submittedName>
</protein>
<dbReference type="Gene3D" id="1.20.58.340">
    <property type="entry name" value="Magnesium transport protein CorA, transmembrane region"/>
    <property type="match status" value="1"/>
</dbReference>
<evidence type="ECO:0000256" key="3">
    <source>
        <dbReference type="ARBA" id="ARBA00022989"/>
    </source>
</evidence>
<name>A0ABP3XTI0_9FLAO</name>
<accession>A0ABP3XTI0</accession>
<proteinExistence type="predicted"/>
<evidence type="ECO:0000256" key="2">
    <source>
        <dbReference type="ARBA" id="ARBA00022692"/>
    </source>
</evidence>
<comment type="subcellular location">
    <subcellularLocation>
        <location evidence="1">Membrane</location>
        <topology evidence="1">Multi-pass membrane protein</topology>
    </subcellularLocation>
</comment>
<evidence type="ECO:0000256" key="4">
    <source>
        <dbReference type="ARBA" id="ARBA00023136"/>
    </source>
</evidence>